<evidence type="ECO:0000259" key="1">
    <source>
        <dbReference type="Pfam" id="PF05838"/>
    </source>
</evidence>
<dbReference type="RefSeq" id="WP_184008893.1">
    <property type="nucleotide sequence ID" value="NZ_JACIJS010000002.1"/>
</dbReference>
<dbReference type="CDD" id="cd13926">
    <property type="entry name" value="N-acetylmuramidase_GH108"/>
    <property type="match status" value="1"/>
</dbReference>
<dbReference type="NCBIfam" id="NF040573">
    <property type="entry name" value="holin_dep_muram"/>
    <property type="match status" value="1"/>
</dbReference>
<accession>A0A840WYW3</accession>
<comment type="caution">
    <text evidence="3">The sequence shown here is derived from an EMBL/GenBank/DDBJ whole genome shotgun (WGS) entry which is preliminary data.</text>
</comment>
<evidence type="ECO:0000313" key="4">
    <source>
        <dbReference type="Proteomes" id="UP000553766"/>
    </source>
</evidence>
<dbReference type="InterPro" id="IPR008565">
    <property type="entry name" value="TtsA-like_GH18_dom"/>
</dbReference>
<name>A0A840WYW3_9RHOB</name>
<gene>
    <name evidence="3" type="ORF">FHS89_000871</name>
</gene>
<dbReference type="EMBL" id="JACIJS010000002">
    <property type="protein sequence ID" value="MBB5514865.1"/>
    <property type="molecule type" value="Genomic_DNA"/>
</dbReference>
<dbReference type="Pfam" id="PF05838">
    <property type="entry name" value="Glyco_hydro_108"/>
    <property type="match status" value="1"/>
</dbReference>
<dbReference type="Gene3D" id="1.20.141.10">
    <property type="entry name" value="Chitosanase, subunit A, domain 1"/>
    <property type="match status" value="1"/>
</dbReference>
<dbReference type="InterPro" id="IPR018537">
    <property type="entry name" value="Peptidoglycan-bd_3"/>
</dbReference>
<feature type="domain" description="TtsA-like Glycoside hydrolase family 108" evidence="1">
    <location>
        <begin position="9"/>
        <end position="97"/>
    </location>
</feature>
<dbReference type="SUPFAM" id="SSF53955">
    <property type="entry name" value="Lysozyme-like"/>
    <property type="match status" value="1"/>
</dbReference>
<protein>
    <submittedName>
        <fullName evidence="3">Lysozyme family protein</fullName>
    </submittedName>
</protein>
<organism evidence="3 4">
    <name type="scientific">Rubricella aquisinus</name>
    <dbReference type="NCBI Taxonomy" id="2028108"/>
    <lineage>
        <taxon>Bacteria</taxon>
        <taxon>Pseudomonadati</taxon>
        <taxon>Pseudomonadota</taxon>
        <taxon>Alphaproteobacteria</taxon>
        <taxon>Rhodobacterales</taxon>
        <taxon>Paracoccaceae</taxon>
        <taxon>Rubricella</taxon>
    </lineage>
</organism>
<reference evidence="3 4" key="1">
    <citation type="submission" date="2020-08" db="EMBL/GenBank/DDBJ databases">
        <title>Genomic Encyclopedia of Type Strains, Phase IV (KMG-IV): sequencing the most valuable type-strain genomes for metagenomic binning, comparative biology and taxonomic classification.</title>
        <authorList>
            <person name="Goeker M."/>
        </authorList>
    </citation>
    <scope>NUCLEOTIDE SEQUENCE [LARGE SCALE GENOMIC DNA]</scope>
    <source>
        <strain evidence="3 4">DSM 103377</strain>
    </source>
</reference>
<sequence>MQSVSQITEEILDREGGYVDDPDDPGGATNHGVTIHTMRRLGLDLNGDEIVTKADVRALSRDEAGALFEDEYYTRPGIGRLPEAIQPSVYDMHVHAGRQAFILLQSLLNDLGEVLVEDGILGPRSFAAAHRVHDRIGGEVLRDAYGIERRRYYYRLADARPASRKYVRRRDGGKGGWITRAEAFLSPPWHLSPAAHARRIASWG</sequence>
<dbReference type="AlphaFoldDB" id="A0A840WYW3"/>
<feature type="domain" description="Peptidoglycan binding" evidence="2">
    <location>
        <begin position="100"/>
        <end position="182"/>
    </location>
</feature>
<dbReference type="Pfam" id="PF09374">
    <property type="entry name" value="PG_binding_3"/>
    <property type="match status" value="1"/>
</dbReference>
<keyword evidence="4" id="KW-1185">Reference proteome</keyword>
<evidence type="ECO:0000259" key="2">
    <source>
        <dbReference type="Pfam" id="PF09374"/>
    </source>
</evidence>
<dbReference type="Proteomes" id="UP000553766">
    <property type="component" value="Unassembled WGS sequence"/>
</dbReference>
<dbReference type="InterPro" id="IPR023346">
    <property type="entry name" value="Lysozyme-like_dom_sf"/>
</dbReference>
<proteinExistence type="predicted"/>
<evidence type="ECO:0000313" key="3">
    <source>
        <dbReference type="EMBL" id="MBB5514865.1"/>
    </source>
</evidence>